<protein>
    <submittedName>
        <fullName evidence="4">Uncharacterized protein</fullName>
    </submittedName>
</protein>
<accession>A0ABR2KAP6</accession>
<evidence type="ECO:0000256" key="3">
    <source>
        <dbReference type="SAM" id="MobiDB-lite"/>
    </source>
</evidence>
<dbReference type="InterPro" id="IPR015943">
    <property type="entry name" value="WD40/YVTN_repeat-like_dom_sf"/>
</dbReference>
<dbReference type="InterPro" id="IPR052993">
    <property type="entry name" value="CFA-57"/>
</dbReference>
<dbReference type="Pfam" id="PF00400">
    <property type="entry name" value="WD40"/>
    <property type="match status" value="3"/>
</dbReference>
<keyword evidence="5" id="KW-1185">Reference proteome</keyword>
<feature type="coiled-coil region" evidence="2">
    <location>
        <begin position="1156"/>
        <end position="1183"/>
    </location>
</feature>
<feature type="coiled-coil region" evidence="2">
    <location>
        <begin position="860"/>
        <end position="1020"/>
    </location>
</feature>
<dbReference type="Proteomes" id="UP001470230">
    <property type="component" value="Unassembled WGS sequence"/>
</dbReference>
<feature type="coiled-coil region" evidence="2">
    <location>
        <begin position="665"/>
        <end position="829"/>
    </location>
</feature>
<reference evidence="4 5" key="1">
    <citation type="submission" date="2024-04" db="EMBL/GenBank/DDBJ databases">
        <title>Tritrichomonas musculus Genome.</title>
        <authorList>
            <person name="Alves-Ferreira E."/>
            <person name="Grigg M."/>
            <person name="Lorenzi H."/>
            <person name="Galac M."/>
        </authorList>
    </citation>
    <scope>NUCLEOTIDE SEQUENCE [LARGE SCALE GENOMIC DNA]</scope>
    <source>
        <strain evidence="4 5">EAF2021</strain>
    </source>
</reference>
<dbReference type="Gene3D" id="1.10.287.1490">
    <property type="match status" value="1"/>
</dbReference>
<keyword evidence="2" id="KW-0175">Coiled coil</keyword>
<evidence type="ECO:0000313" key="5">
    <source>
        <dbReference type="Proteomes" id="UP001470230"/>
    </source>
</evidence>
<evidence type="ECO:0000256" key="1">
    <source>
        <dbReference type="PROSITE-ProRule" id="PRU00221"/>
    </source>
</evidence>
<sequence length="1217" mass="138347">MANRGSEVDLKPSHVLGIDRSSNTGIYMLADNTVVYFAGKNIVKHSFDAESRDQRFLPYTNKNSGDIECVAVTANCTMMAYSLKLDASIIHIVDIANWVKKKQIALPNGFSPTVFSALAFSSNGKYLIAQGNTSDSFLFYFDATNGNLLGTHKVTNSSNSSQALNSVVNCISFHPNEPTQVCCTGKGIFRQMTKSDKGFTVKQGSMTNRDNIDFKSHVWLPDGRIIVATSDGQVSYIENANVNHPISISNTSAAAVTCLTATPKGFICVSGGNKLHWLERQAERGYYEVYFTKVDEKETIASVSIAQADDKIILLMSDSSILSLPLSPQAQDQQAQQGAEQKSELLPPYHIGAVTGIDVAFRKQLIVTCGEDHSIRVWNYDKMQCEISKFFSDQPLCVSFHPNGCVLVAGFTEKLRFLAITINDIITHREFPIRGCREVKFAHGGQYFAAVNGNNVQIYSSYTFKNLVNLRSPGQRIRAIAWSTDDNVLVSCDNNGTITLHQIRGGKQKATSNQQPFHYISMICADSVGTKCFGVTEPDNFLRETEDMATKNQLDVMAAPMQVVMGPNNKCLFVSTKDGTVKIYKFPGSNANGINFPSADGAPEIIAHHAPITAMCMSSDNNYLFTSGEDGCVYIMKISGGESQNIRSDTQIRYSEDVMITRSELVDQLCKLKRAQQDVADLDSEQRYQLESLKQRYKQQRQNRKEKYDEEEKADAENIKELNREIDAVNQEAQTQRENLETAFKEALKSKKTKFEMNMQNEREQQEMLTKEIEETKIRGEEALKALQEKNKLHTQQIDEEFNKNLHDLEEEEKRVRAESAQIEEEFNEWEVKMERELAFEIGKREFEAQQKRAVEKEQTQALKEKSKKTEAELIKQKQNVETGKDGLNKQMQAVDDLKDKIRKAKQQKETLIRDIAERKKSIDENQIHIEELTNQNQNLDKHRQLIRDRIGAWKKQLEPMQAKQQDVSITHERMKQEMQRYQKNDEQLRLELNELHLKIDAKKAEIDTRTKELEEVKQMTKQFKLEVHGVYQKLQEDEVKEVKKRKMFAPALAALYRKYVGDEASSSGSAASQKKSKLADIQVERNRERDALERNITAIARRINRGNEEHSRQHSRMMEENVMLMSQISEIRRQNGKLMKNRKIIEESSKSTYSAEELNKIIEMQKGRIAQLTDQLKQLQLRGNVTRKVPMSQTRLPPMNVSGDNTQHLQVGGSEK</sequence>
<feature type="repeat" description="WD" evidence="1">
    <location>
        <begin position="350"/>
        <end position="388"/>
    </location>
</feature>
<evidence type="ECO:0000256" key="2">
    <source>
        <dbReference type="SAM" id="Coils"/>
    </source>
</evidence>
<dbReference type="PANTHER" id="PTHR32215:SF0">
    <property type="entry name" value="CILIA- AND FLAGELLA-ASSOCIATED PROTEIN 57"/>
    <property type="match status" value="1"/>
</dbReference>
<name>A0ABR2KAP6_9EUKA</name>
<proteinExistence type="predicted"/>
<dbReference type="Gene3D" id="2.130.10.10">
    <property type="entry name" value="YVTN repeat-like/Quinoprotein amine dehydrogenase"/>
    <property type="match status" value="4"/>
</dbReference>
<gene>
    <name evidence="4" type="ORF">M9Y10_039266</name>
</gene>
<dbReference type="InterPro" id="IPR011047">
    <property type="entry name" value="Quinoprotein_ADH-like_sf"/>
</dbReference>
<dbReference type="SUPFAM" id="SSF50998">
    <property type="entry name" value="Quinoprotein alcohol dehydrogenase-like"/>
    <property type="match status" value="1"/>
</dbReference>
<dbReference type="InterPro" id="IPR001680">
    <property type="entry name" value="WD40_rpt"/>
</dbReference>
<dbReference type="PANTHER" id="PTHR32215">
    <property type="entry name" value="CILIA- AND FLAGELLA-ASSOCIATED PROTEIN 57"/>
    <property type="match status" value="1"/>
</dbReference>
<organism evidence="4 5">
    <name type="scientific">Tritrichomonas musculus</name>
    <dbReference type="NCBI Taxonomy" id="1915356"/>
    <lineage>
        <taxon>Eukaryota</taxon>
        <taxon>Metamonada</taxon>
        <taxon>Parabasalia</taxon>
        <taxon>Tritrichomonadida</taxon>
        <taxon>Tritrichomonadidae</taxon>
        <taxon>Tritrichomonas</taxon>
    </lineage>
</organism>
<keyword evidence="1" id="KW-0853">WD repeat</keyword>
<feature type="region of interest" description="Disordered" evidence="3">
    <location>
        <begin position="1194"/>
        <end position="1217"/>
    </location>
</feature>
<dbReference type="SMART" id="SM00320">
    <property type="entry name" value="WD40"/>
    <property type="match status" value="6"/>
</dbReference>
<comment type="caution">
    <text evidence="4">The sequence shown here is derived from an EMBL/GenBank/DDBJ whole genome shotgun (WGS) entry which is preliminary data.</text>
</comment>
<dbReference type="EMBL" id="JAPFFF010000006">
    <property type="protein sequence ID" value="KAK8888202.1"/>
    <property type="molecule type" value="Genomic_DNA"/>
</dbReference>
<evidence type="ECO:0000313" key="4">
    <source>
        <dbReference type="EMBL" id="KAK8888202.1"/>
    </source>
</evidence>
<dbReference type="PROSITE" id="PS50082">
    <property type="entry name" value="WD_REPEATS_2"/>
    <property type="match status" value="1"/>
</dbReference>